<comment type="caution">
    <text evidence="7">The sequence shown here is derived from an EMBL/GenBank/DDBJ whole genome shotgun (WGS) entry which is preliminary data.</text>
</comment>
<dbReference type="GO" id="GO:0051536">
    <property type="term" value="F:iron-sulfur cluster binding"/>
    <property type="evidence" value="ECO:0007669"/>
    <property type="project" value="UniProtKB-KW"/>
</dbReference>
<dbReference type="AlphaFoldDB" id="A0A5C6E863"/>
<evidence type="ECO:0000256" key="2">
    <source>
        <dbReference type="ARBA" id="ARBA00022691"/>
    </source>
</evidence>
<dbReference type="EMBL" id="SJPY01000001">
    <property type="protein sequence ID" value="TWU44998.1"/>
    <property type="molecule type" value="Genomic_DNA"/>
</dbReference>
<keyword evidence="4" id="KW-0408">Iron</keyword>
<keyword evidence="2" id="KW-0949">S-adenosyl-L-methionine</keyword>
<dbReference type="InterPro" id="IPR013785">
    <property type="entry name" value="Aldolase_TIM"/>
</dbReference>
<dbReference type="SFLD" id="SFLDG01082">
    <property type="entry name" value="B12-binding_domain_containing"/>
    <property type="match status" value="1"/>
</dbReference>
<dbReference type="Pfam" id="PF02310">
    <property type="entry name" value="B12-binding"/>
    <property type="match status" value="1"/>
</dbReference>
<dbReference type="SFLD" id="SFLDS00029">
    <property type="entry name" value="Radical_SAM"/>
    <property type="match status" value="1"/>
</dbReference>
<evidence type="ECO:0000256" key="4">
    <source>
        <dbReference type="ARBA" id="ARBA00023004"/>
    </source>
</evidence>
<dbReference type="SMART" id="SM00729">
    <property type="entry name" value="Elp3"/>
    <property type="match status" value="1"/>
</dbReference>
<gene>
    <name evidence="7" type="ORF">Q31b_01690</name>
</gene>
<keyword evidence="3" id="KW-0479">Metal-binding</keyword>
<dbReference type="RefSeq" id="WP_146597798.1">
    <property type="nucleotide sequence ID" value="NZ_SJPY01000001.1"/>
</dbReference>
<accession>A0A5C6E863</accession>
<dbReference type="SUPFAM" id="SSF102114">
    <property type="entry name" value="Radical SAM enzymes"/>
    <property type="match status" value="1"/>
</dbReference>
<evidence type="ECO:0000313" key="7">
    <source>
        <dbReference type="EMBL" id="TWU44998.1"/>
    </source>
</evidence>
<dbReference type="Proteomes" id="UP000315471">
    <property type="component" value="Unassembled WGS sequence"/>
</dbReference>
<dbReference type="InterPro" id="IPR058240">
    <property type="entry name" value="rSAM_sf"/>
</dbReference>
<dbReference type="InterPro" id="IPR007197">
    <property type="entry name" value="rSAM"/>
</dbReference>
<evidence type="ECO:0000256" key="3">
    <source>
        <dbReference type="ARBA" id="ARBA00022723"/>
    </source>
</evidence>
<dbReference type="OrthoDB" id="9762608at2"/>
<sequence length="573" mass="64560">MSSIDEVASPSGLSPKHPLGANAKVLLTSVFGPYAVDDGSGSRLINPMELYHNQVTRVQQAYSLRTFQRSWGLMLIQVNLEAPTTLLDFPSEKRFLEEIKNHEYDVIGISSIQTNLIKVRKMCRMIRKHLPHATIIIGGHIANFPQLSEFCDFDHVVRGDGVCWMRSYLGQDVSMPLKHPKVIANIGSRIMGVNLINHPGDIAATLIPSAGCPLGCNFCSTSAMFGGKGKYVKFFETGQQLFDIMCELESSLGTQAFFVMDENFLVDKKRALGLLELMQKHDKPWSLYLFSSANVIKMYTMEQLIALGVCWVWMGLEGKSSQYTKLAGTDTLSLVKELQSHGIRVLGSSIIGLEEHTPENIDAAIDHAVAHNSEFHQFMLYTPIPGTPLFAEHERNGTLLDRSEISIPDIHGQLRFNFHHPHIVGGQETEMLLRAFHRDFEVNGPSVVRIIRTNLRAWKRYKNHTDERVRRRFAIEAKSLPIHYAGALWATRKAYANDKRLAEECTRLLDELHVVFGDESRRAAPIAGRYLFKKLEAEQERLRNGWTYEPPTFYETNVKNSAGPAVYVEGACC</sequence>
<dbReference type="CDD" id="cd01335">
    <property type="entry name" value="Radical_SAM"/>
    <property type="match status" value="1"/>
</dbReference>
<dbReference type="Gene3D" id="3.40.50.280">
    <property type="entry name" value="Cobalamin-binding domain"/>
    <property type="match status" value="1"/>
</dbReference>
<keyword evidence="8" id="KW-1185">Reference proteome</keyword>
<dbReference type="InterPro" id="IPR006158">
    <property type="entry name" value="Cobalamin-bd"/>
</dbReference>
<protein>
    <submittedName>
        <fullName evidence="7">Biotin synthase</fullName>
    </submittedName>
</protein>
<dbReference type="GO" id="GO:0031419">
    <property type="term" value="F:cobalamin binding"/>
    <property type="evidence" value="ECO:0007669"/>
    <property type="project" value="InterPro"/>
</dbReference>
<reference evidence="7 8" key="1">
    <citation type="submission" date="2019-02" db="EMBL/GenBank/DDBJ databases">
        <title>Deep-cultivation of Planctomycetes and their phenomic and genomic characterization uncovers novel biology.</title>
        <authorList>
            <person name="Wiegand S."/>
            <person name="Jogler M."/>
            <person name="Boedeker C."/>
            <person name="Pinto D."/>
            <person name="Vollmers J."/>
            <person name="Rivas-Marin E."/>
            <person name="Kohn T."/>
            <person name="Peeters S.H."/>
            <person name="Heuer A."/>
            <person name="Rast P."/>
            <person name="Oberbeckmann S."/>
            <person name="Bunk B."/>
            <person name="Jeske O."/>
            <person name="Meyerdierks A."/>
            <person name="Storesund J.E."/>
            <person name="Kallscheuer N."/>
            <person name="Luecker S."/>
            <person name="Lage O.M."/>
            <person name="Pohl T."/>
            <person name="Merkel B.J."/>
            <person name="Hornburger P."/>
            <person name="Mueller R.-W."/>
            <person name="Bruemmer F."/>
            <person name="Labrenz M."/>
            <person name="Spormann A.M."/>
            <person name="Op Den Camp H."/>
            <person name="Overmann J."/>
            <person name="Amann R."/>
            <person name="Jetten M.S.M."/>
            <person name="Mascher T."/>
            <person name="Medema M.H."/>
            <person name="Devos D.P."/>
            <person name="Kaster A.-K."/>
            <person name="Ovreas L."/>
            <person name="Rohde M."/>
            <person name="Galperin M.Y."/>
            <person name="Jogler C."/>
        </authorList>
    </citation>
    <scope>NUCLEOTIDE SEQUENCE [LARGE SCALE GENOMIC DNA]</scope>
    <source>
        <strain evidence="7 8">Q31b</strain>
    </source>
</reference>
<feature type="domain" description="Radical SAM core" evidence="6">
    <location>
        <begin position="198"/>
        <end position="417"/>
    </location>
</feature>
<comment type="cofactor">
    <cofactor evidence="1">
        <name>[4Fe-4S] cluster</name>
        <dbReference type="ChEBI" id="CHEBI:49883"/>
    </cofactor>
</comment>
<dbReference type="PROSITE" id="PS51918">
    <property type="entry name" value="RADICAL_SAM"/>
    <property type="match status" value="1"/>
</dbReference>
<proteinExistence type="predicted"/>
<dbReference type="SUPFAM" id="SSF52242">
    <property type="entry name" value="Cobalamin (vitamin B12)-binding domain"/>
    <property type="match status" value="1"/>
</dbReference>
<organism evidence="7 8">
    <name type="scientific">Novipirellula aureliae</name>
    <dbReference type="NCBI Taxonomy" id="2527966"/>
    <lineage>
        <taxon>Bacteria</taxon>
        <taxon>Pseudomonadati</taxon>
        <taxon>Planctomycetota</taxon>
        <taxon>Planctomycetia</taxon>
        <taxon>Pirellulales</taxon>
        <taxon>Pirellulaceae</taxon>
        <taxon>Novipirellula</taxon>
    </lineage>
</organism>
<dbReference type="PANTHER" id="PTHR43409">
    <property type="entry name" value="ANAEROBIC MAGNESIUM-PROTOPORPHYRIN IX MONOMETHYL ESTER CYCLASE-RELATED"/>
    <property type="match status" value="1"/>
</dbReference>
<dbReference type="Gene3D" id="3.20.20.70">
    <property type="entry name" value="Aldolase class I"/>
    <property type="match status" value="1"/>
</dbReference>
<dbReference type="InterPro" id="IPR051198">
    <property type="entry name" value="BchE-like"/>
</dbReference>
<dbReference type="GO" id="GO:0003824">
    <property type="term" value="F:catalytic activity"/>
    <property type="evidence" value="ECO:0007669"/>
    <property type="project" value="InterPro"/>
</dbReference>
<dbReference type="InterPro" id="IPR006638">
    <property type="entry name" value="Elp3/MiaA/NifB-like_rSAM"/>
</dbReference>
<dbReference type="PANTHER" id="PTHR43409:SF7">
    <property type="entry name" value="BLL1977 PROTEIN"/>
    <property type="match status" value="1"/>
</dbReference>
<dbReference type="InterPro" id="IPR036724">
    <property type="entry name" value="Cobalamin-bd_sf"/>
</dbReference>
<dbReference type="GO" id="GO:0046872">
    <property type="term" value="F:metal ion binding"/>
    <property type="evidence" value="ECO:0007669"/>
    <property type="project" value="UniProtKB-KW"/>
</dbReference>
<name>A0A5C6E863_9BACT</name>
<evidence type="ECO:0000256" key="1">
    <source>
        <dbReference type="ARBA" id="ARBA00001966"/>
    </source>
</evidence>
<evidence type="ECO:0000259" key="6">
    <source>
        <dbReference type="PROSITE" id="PS51918"/>
    </source>
</evidence>
<evidence type="ECO:0000313" key="8">
    <source>
        <dbReference type="Proteomes" id="UP000315471"/>
    </source>
</evidence>
<keyword evidence="5" id="KW-0411">Iron-sulfur</keyword>
<evidence type="ECO:0000256" key="5">
    <source>
        <dbReference type="ARBA" id="ARBA00023014"/>
    </source>
</evidence>